<keyword evidence="6" id="KW-0223">Dioxygenase</keyword>
<keyword evidence="7" id="KW-1185">Reference proteome</keyword>
<dbReference type="AlphaFoldDB" id="A0A4Z1DUT4"/>
<evidence type="ECO:0000256" key="3">
    <source>
        <dbReference type="ARBA" id="ARBA00023004"/>
    </source>
</evidence>
<evidence type="ECO:0000256" key="2">
    <source>
        <dbReference type="ARBA" id="ARBA00023002"/>
    </source>
</evidence>
<comment type="cofactor">
    <cofactor evidence="1">
        <name>Fe(2+)</name>
        <dbReference type="ChEBI" id="CHEBI:29033"/>
    </cofactor>
</comment>
<dbReference type="GO" id="GO:0051213">
    <property type="term" value="F:dioxygenase activity"/>
    <property type="evidence" value="ECO:0007669"/>
    <property type="project" value="UniProtKB-KW"/>
</dbReference>
<dbReference type="GeneID" id="91533092"/>
<sequence length="335" mass="38015">MSAGPVRRARRTTVEPVTTSFLDGDFGMVVESRFPELDLVSHLTANRERVTEHLDRHGAVLFRGFSVPDPDHFGRAARVVGPELLGYLERAAPRTEVADKVFTSTEFASDQTIPLHHEMSYSHNWPSRLYFYCDLPAETGGATPLADERAVTPRIPAEVRERFRRHGVLYVRNYGDALDLPWQEVFQSTDRADVEAYCRQSATDFEWTGDGGLRTRAVRQVTARHPRTGEEVWFNHVHLFHSSNMPPEVREALLREYGPEGLPRNVYYGDGTPIEDEVAALLRGLYEEAAVSFPWRRGDVLMVDNFLATHGRGPFTGERRTLVAMSDLYVNRDVL</sequence>
<dbReference type="PANTHER" id="PTHR10696">
    <property type="entry name" value="GAMMA-BUTYROBETAINE HYDROXYLASE-RELATED"/>
    <property type="match status" value="1"/>
</dbReference>
<dbReference type="RefSeq" id="WP_135789886.1">
    <property type="nucleotide sequence ID" value="NZ_BNBQ01000009.1"/>
</dbReference>
<name>A0A4Z1DUT4_STRGP</name>
<evidence type="ECO:0000259" key="5">
    <source>
        <dbReference type="Pfam" id="PF02668"/>
    </source>
</evidence>
<dbReference type="InterPro" id="IPR003819">
    <property type="entry name" value="TauD/TfdA-like"/>
</dbReference>
<dbReference type="SUPFAM" id="SSF51197">
    <property type="entry name" value="Clavaminate synthase-like"/>
    <property type="match status" value="1"/>
</dbReference>
<feature type="domain" description="TauD/TfdA-like" evidence="5">
    <location>
        <begin position="37"/>
        <end position="323"/>
    </location>
</feature>
<evidence type="ECO:0000313" key="7">
    <source>
        <dbReference type="Proteomes" id="UP000298513"/>
    </source>
</evidence>
<dbReference type="EMBL" id="SRRU01000001">
    <property type="protein sequence ID" value="TGN87591.1"/>
    <property type="molecule type" value="Genomic_DNA"/>
</dbReference>
<dbReference type="PANTHER" id="PTHR10696:SF56">
    <property type="entry name" value="TAUD_TFDA-LIKE DOMAIN-CONTAINING PROTEIN"/>
    <property type="match status" value="1"/>
</dbReference>
<keyword evidence="3" id="KW-0408">Iron</keyword>
<evidence type="ECO:0000256" key="4">
    <source>
        <dbReference type="ARBA" id="ARBA00023194"/>
    </source>
</evidence>
<dbReference type="Pfam" id="PF02668">
    <property type="entry name" value="TauD"/>
    <property type="match status" value="1"/>
</dbReference>
<evidence type="ECO:0000256" key="1">
    <source>
        <dbReference type="ARBA" id="ARBA00001954"/>
    </source>
</evidence>
<dbReference type="InterPro" id="IPR042098">
    <property type="entry name" value="TauD-like_sf"/>
</dbReference>
<evidence type="ECO:0000313" key="6">
    <source>
        <dbReference type="EMBL" id="TGN87591.1"/>
    </source>
</evidence>
<dbReference type="InterPro" id="IPR050411">
    <property type="entry name" value="AlphaKG_dependent_hydroxylases"/>
</dbReference>
<gene>
    <name evidence="6" type="ORF">E5082_04145</name>
</gene>
<protein>
    <submittedName>
        <fullName evidence="6">TauD/TfdA family dioxygenase</fullName>
    </submittedName>
</protein>
<keyword evidence="2" id="KW-0560">Oxidoreductase</keyword>
<keyword evidence="4" id="KW-0045">Antibiotic biosynthesis</keyword>
<dbReference type="Gene3D" id="3.60.130.10">
    <property type="entry name" value="Clavaminate synthase-like"/>
    <property type="match status" value="1"/>
</dbReference>
<organism evidence="6 7">
    <name type="scientific">Streptomyces griseoluteus</name>
    <dbReference type="NCBI Taxonomy" id="29306"/>
    <lineage>
        <taxon>Bacteria</taxon>
        <taxon>Bacillati</taxon>
        <taxon>Actinomycetota</taxon>
        <taxon>Actinomycetes</taxon>
        <taxon>Kitasatosporales</taxon>
        <taxon>Streptomycetaceae</taxon>
        <taxon>Streptomyces</taxon>
    </lineage>
</organism>
<reference evidence="6 7" key="1">
    <citation type="submission" date="2019-04" db="EMBL/GenBank/DDBJ databases">
        <title>Streptomyces sp. nov. Bv016 isolated from bark of Buahinia variegata.</title>
        <authorList>
            <person name="Kanchanasin P."/>
            <person name="Tanasupawat S."/>
            <person name="Yuki M."/>
            <person name="Kudo T."/>
        </authorList>
    </citation>
    <scope>NUCLEOTIDE SEQUENCE [LARGE SCALE GENOMIC DNA]</scope>
    <source>
        <strain evidence="6 7">JCM 4765</strain>
    </source>
</reference>
<dbReference type="GO" id="GO:0017000">
    <property type="term" value="P:antibiotic biosynthetic process"/>
    <property type="evidence" value="ECO:0007669"/>
    <property type="project" value="UniProtKB-KW"/>
</dbReference>
<proteinExistence type="predicted"/>
<comment type="caution">
    <text evidence="6">The sequence shown here is derived from an EMBL/GenBank/DDBJ whole genome shotgun (WGS) entry which is preliminary data.</text>
</comment>
<dbReference type="Proteomes" id="UP000298513">
    <property type="component" value="Unassembled WGS sequence"/>
</dbReference>
<accession>A0A4Z1DUT4</accession>